<dbReference type="PATRIC" id="fig|880071.3.peg.1906"/>
<dbReference type="InterPro" id="IPR037126">
    <property type="entry name" value="PdaC/RsiV-like_sf"/>
</dbReference>
<protein>
    <recommendedName>
        <fullName evidence="5">DUF3298 domain-containing protein</fullName>
    </recommendedName>
</protein>
<dbReference type="Pfam" id="PF11738">
    <property type="entry name" value="DUF3298"/>
    <property type="match status" value="1"/>
</dbReference>
<dbReference type="eggNOG" id="COG5513">
    <property type="taxonomic scope" value="Bacteria"/>
</dbReference>
<organism evidence="3 4">
    <name type="scientific">Bernardetia litoralis (strain ATCC 23117 / DSM 6794 / NBRC 15988 / NCIMB 1366 / Fx l1 / Sio-4)</name>
    <name type="common">Flexibacter litoralis</name>
    <dbReference type="NCBI Taxonomy" id="880071"/>
    <lineage>
        <taxon>Bacteria</taxon>
        <taxon>Pseudomonadati</taxon>
        <taxon>Bacteroidota</taxon>
        <taxon>Cytophagia</taxon>
        <taxon>Cytophagales</taxon>
        <taxon>Bernardetiaceae</taxon>
        <taxon>Bernardetia</taxon>
    </lineage>
</organism>
<dbReference type="InterPro" id="IPR025303">
    <property type="entry name" value="PdaC"/>
</dbReference>
<evidence type="ECO:0000313" key="3">
    <source>
        <dbReference type="EMBL" id="AFM04313.1"/>
    </source>
</evidence>
<name>I4AK28_BERLS</name>
<feature type="domain" description="Deacetylase PdaC" evidence="2">
    <location>
        <begin position="173"/>
        <end position="265"/>
    </location>
</feature>
<dbReference type="Gene3D" id="3.30.565.40">
    <property type="entry name" value="Fervidobacterium nodosum Rt17-B1 like"/>
    <property type="match status" value="1"/>
</dbReference>
<reference evidence="4" key="1">
    <citation type="submission" date="2012-06" db="EMBL/GenBank/DDBJ databases">
        <title>The complete genome of Flexibacter litoralis DSM 6794.</title>
        <authorList>
            <person name="Lucas S."/>
            <person name="Copeland A."/>
            <person name="Lapidus A."/>
            <person name="Glavina del Rio T."/>
            <person name="Dalin E."/>
            <person name="Tice H."/>
            <person name="Bruce D."/>
            <person name="Goodwin L."/>
            <person name="Pitluck S."/>
            <person name="Peters L."/>
            <person name="Ovchinnikova G."/>
            <person name="Lu M."/>
            <person name="Kyrpides N."/>
            <person name="Mavromatis K."/>
            <person name="Ivanova N."/>
            <person name="Brettin T."/>
            <person name="Detter J.C."/>
            <person name="Han C."/>
            <person name="Larimer F."/>
            <person name="Land M."/>
            <person name="Hauser L."/>
            <person name="Markowitz V."/>
            <person name="Cheng J.-F."/>
            <person name="Hugenholtz P."/>
            <person name="Woyke T."/>
            <person name="Wu D."/>
            <person name="Spring S."/>
            <person name="Lang E."/>
            <person name="Kopitz M."/>
            <person name="Brambilla E."/>
            <person name="Klenk H.-P."/>
            <person name="Eisen J.A."/>
        </authorList>
    </citation>
    <scope>NUCLEOTIDE SEQUENCE [LARGE SCALE GENOMIC DNA]</scope>
    <source>
        <strain evidence="4">ATCC 23117 / DSM 6794 / NBRC 15988 / NCIMB 1366 / Sio-4</strain>
    </source>
</reference>
<dbReference type="KEGG" id="fli:Fleli_1923"/>
<dbReference type="EMBL" id="CP003345">
    <property type="protein sequence ID" value="AFM04313.1"/>
    <property type="molecule type" value="Genomic_DNA"/>
</dbReference>
<dbReference type="OrthoDB" id="594879at2"/>
<dbReference type="Proteomes" id="UP000006054">
    <property type="component" value="Chromosome"/>
</dbReference>
<proteinExistence type="predicted"/>
<dbReference type="HOGENOM" id="CLU_711391_0_0_10"/>
<dbReference type="AlphaFoldDB" id="I4AK28"/>
<keyword evidence="4" id="KW-1185">Reference proteome</keyword>
<dbReference type="InterPro" id="IPR021729">
    <property type="entry name" value="DUF3298"/>
</dbReference>
<evidence type="ECO:0008006" key="5">
    <source>
        <dbReference type="Google" id="ProtNLM"/>
    </source>
</evidence>
<dbReference type="Gene3D" id="3.90.640.20">
    <property type="entry name" value="Heat-shock cognate protein, ATPase"/>
    <property type="match status" value="1"/>
</dbReference>
<evidence type="ECO:0000259" key="1">
    <source>
        <dbReference type="Pfam" id="PF11738"/>
    </source>
</evidence>
<feature type="domain" description="DUF3298" evidence="1">
    <location>
        <begin position="283"/>
        <end position="361"/>
    </location>
</feature>
<gene>
    <name evidence="3" type="ordered locus">Fleli_1923</name>
</gene>
<dbReference type="RefSeq" id="WP_014797764.1">
    <property type="nucleotide sequence ID" value="NC_018018.1"/>
</dbReference>
<sequence length="378" mass="43274" precursor="true">MREKKLINSSFLPVLFLFFVLQFLTFSLFAQNPKNNTDYCHFKGTINGNLPIIMDLIQNGDSYSGSYYYTKYNLPINLEGKVNKKGEIELFTMDNQGEKTEFITGNINQNAFVGNWKNKDKSKTLSISLVEDYSKSIAFDFISIKDSIKLFKNKKVTPQATFSDVIVEIKQVPQGSNLSKIKELLKKYQSTENKGSSQSAKQTIENHKKSFFKEYLDVNKDQDEDYLYAANWVNESSASVIFNDNYFATLSFSNYQYLGGAHGMYGENFLVIDIKNGKEIRLSDIFDKQSLATLEKKMIKKAYTYTGFEDAKSLQDAGYLVDKIEVTENFSLNAKGITFVYQPYEIAPYAAGMPEFLFTWEELKDLMKTDASVRSLMK</sequence>
<dbReference type="Pfam" id="PF13739">
    <property type="entry name" value="PdaC"/>
    <property type="match status" value="1"/>
</dbReference>
<evidence type="ECO:0000259" key="2">
    <source>
        <dbReference type="Pfam" id="PF13739"/>
    </source>
</evidence>
<accession>I4AK28</accession>
<evidence type="ECO:0000313" key="4">
    <source>
        <dbReference type="Proteomes" id="UP000006054"/>
    </source>
</evidence>
<dbReference type="STRING" id="880071.Fleli_1923"/>